<evidence type="ECO:0000313" key="12">
    <source>
        <dbReference type="EMBL" id="SAK97995.1"/>
    </source>
</evidence>
<evidence type="ECO:0000256" key="6">
    <source>
        <dbReference type="ARBA" id="ARBA00022723"/>
    </source>
</evidence>
<dbReference type="GO" id="GO:0006552">
    <property type="term" value="P:L-leucine catabolic process"/>
    <property type="evidence" value="ECO:0007669"/>
    <property type="project" value="TreeGrafter"/>
</dbReference>
<name>A0A158DTS3_9BURK</name>
<keyword evidence="4" id="KW-1003">Cell membrane</keyword>
<reference evidence="12" key="1">
    <citation type="submission" date="2016-01" db="EMBL/GenBank/DDBJ databases">
        <authorList>
            <person name="Peeters C."/>
        </authorList>
    </citation>
    <scope>NUCLEOTIDE SEQUENCE</scope>
    <source>
        <strain evidence="12">LMG 29322</strain>
    </source>
</reference>
<dbReference type="Pfam" id="PF02652">
    <property type="entry name" value="Lactate_perm"/>
    <property type="match status" value="1"/>
</dbReference>
<dbReference type="RefSeq" id="WP_074169494.1">
    <property type="nucleotide sequence ID" value="NZ_FCOA02000063.1"/>
</dbReference>
<dbReference type="InterPro" id="IPR043594">
    <property type="entry name" value="HMGL"/>
</dbReference>
<accession>A0A158DTS3</accession>
<dbReference type="InterPro" id="IPR003804">
    <property type="entry name" value="Lactate_perm"/>
</dbReference>
<keyword evidence="13" id="KW-1185">Reference proteome</keyword>
<organism evidence="12 13">
    <name type="scientific">Caballeronia hypogeia</name>
    <dbReference type="NCBI Taxonomy" id="1777140"/>
    <lineage>
        <taxon>Bacteria</taxon>
        <taxon>Pseudomonadati</taxon>
        <taxon>Pseudomonadota</taxon>
        <taxon>Betaproteobacteria</taxon>
        <taxon>Burkholderiales</taxon>
        <taxon>Burkholderiaceae</taxon>
        <taxon>Caballeronia</taxon>
    </lineage>
</organism>
<evidence type="ECO:0000256" key="3">
    <source>
        <dbReference type="ARBA" id="ARBA00022448"/>
    </source>
</evidence>
<evidence type="ECO:0000256" key="10">
    <source>
        <dbReference type="RuleBase" id="RU365092"/>
    </source>
</evidence>
<evidence type="ECO:0000256" key="4">
    <source>
        <dbReference type="ARBA" id="ARBA00022475"/>
    </source>
</evidence>
<keyword evidence="5" id="KW-0812">Transmembrane</keyword>
<dbReference type="GO" id="GO:0046951">
    <property type="term" value="P:ketone body biosynthetic process"/>
    <property type="evidence" value="ECO:0007669"/>
    <property type="project" value="TreeGrafter"/>
</dbReference>
<gene>
    <name evidence="12" type="ORF">AWB79_07543</name>
</gene>
<keyword evidence="10" id="KW-0997">Cell inner membrane</keyword>
<proteinExistence type="inferred from homology"/>
<comment type="subcellular location">
    <subcellularLocation>
        <location evidence="10">Cell inner membrane</location>
        <topology evidence="10">Multi-pass membrane protein</topology>
    </subcellularLocation>
    <subcellularLocation>
        <location evidence="1">Cell membrane</location>
        <topology evidence="1">Multi-pass membrane protein</topology>
    </subcellularLocation>
</comment>
<sequence length="505" mass="54990">MNGKRVYIQEVATRDGFQNEAQFVDTDEKIALIDRLSACGYAKIEVTSFTSPKAIPALRDAEAVMHGIKRQAGVIYTVLVPNIRGAERALSCAVDEVNLVMSVSESHNRTNLRMSREQSFAQLRDVIGVVKQTQVAINVSLSTAMGCPMEGAICLLADTSPVAFGSLGLPISLLSKVTNLPVESLSMMVGRQTPLLALFVPLILIGVADGKRGVKEVWPLAVLAGAVFASAQCIGSSFLPLELVDIISALSATCAALLFLKVWQPKSDLRLSSSGQMAMFLFNQAMREGDASWNWTQDKIFRMLSKPFPERAVVRNGVVTLGDRGFTSKNLREAALEYEAWNQGASMPVKGYEMFTSSLHVVWDNNGHLEDLEPIPQTVAKYGDGFTDIYDWIQKRGTGDLSEERQKHANHERAEDTVAKAPRGGKGRVSHKMHREMAVAQGVKPSVNSRPARKAAIATNGAEDSNALMKRIRGDKATPPSPLPRANVEPNAALVDDAQELDIDF</sequence>
<dbReference type="Proteomes" id="UP000054851">
    <property type="component" value="Unassembled WGS sequence"/>
</dbReference>
<dbReference type="GO" id="GO:0046872">
    <property type="term" value="F:metal ion binding"/>
    <property type="evidence" value="ECO:0007669"/>
    <property type="project" value="UniProtKB-KW"/>
</dbReference>
<evidence type="ECO:0000256" key="5">
    <source>
        <dbReference type="ARBA" id="ARBA00022692"/>
    </source>
</evidence>
<evidence type="ECO:0000256" key="8">
    <source>
        <dbReference type="ARBA" id="ARBA00023136"/>
    </source>
</evidence>
<feature type="region of interest" description="Disordered" evidence="11">
    <location>
        <begin position="443"/>
        <end position="505"/>
    </location>
</feature>
<dbReference type="InterPro" id="IPR013785">
    <property type="entry name" value="Aldolase_TIM"/>
</dbReference>
<evidence type="ECO:0000256" key="2">
    <source>
        <dbReference type="ARBA" id="ARBA00010100"/>
    </source>
</evidence>
<keyword evidence="7" id="KW-1133">Transmembrane helix</keyword>
<evidence type="ECO:0000256" key="7">
    <source>
        <dbReference type="ARBA" id="ARBA00022989"/>
    </source>
</evidence>
<keyword evidence="3 10" id="KW-0813">Transport</keyword>
<evidence type="ECO:0000256" key="1">
    <source>
        <dbReference type="ARBA" id="ARBA00004651"/>
    </source>
</evidence>
<dbReference type="EMBL" id="FCOA02000063">
    <property type="protein sequence ID" value="SAK97995.1"/>
    <property type="molecule type" value="Genomic_DNA"/>
</dbReference>
<comment type="function">
    <text evidence="10">Uptake of L-lactate across the membrane. Can also transport D-lactate and glycolate.</text>
</comment>
<dbReference type="GO" id="GO:0015129">
    <property type="term" value="F:lactate transmembrane transporter activity"/>
    <property type="evidence" value="ECO:0007669"/>
    <property type="project" value="UniProtKB-UniRule"/>
</dbReference>
<dbReference type="Gene3D" id="3.20.20.70">
    <property type="entry name" value="Aldolase class I"/>
    <property type="match status" value="1"/>
</dbReference>
<dbReference type="PANTHER" id="PTHR42738:SF7">
    <property type="entry name" value="HYDROXYMETHYLGLUTARYL-COA LYASE"/>
    <property type="match status" value="1"/>
</dbReference>
<feature type="compositionally biased region" description="Basic and acidic residues" evidence="11">
    <location>
        <begin position="401"/>
        <end position="418"/>
    </location>
</feature>
<dbReference type="GO" id="GO:0005886">
    <property type="term" value="C:plasma membrane"/>
    <property type="evidence" value="ECO:0007669"/>
    <property type="project" value="UniProtKB-SubCell"/>
</dbReference>
<comment type="caution">
    <text evidence="12">The sequence shown here is derived from an EMBL/GenBank/DDBJ whole genome shotgun (WGS) entry which is preliminary data.</text>
</comment>
<evidence type="ECO:0000256" key="9">
    <source>
        <dbReference type="ARBA" id="ARBA00023239"/>
    </source>
</evidence>
<comment type="similarity">
    <text evidence="2 10">Belongs to the lactate permease family.</text>
</comment>
<dbReference type="AlphaFoldDB" id="A0A158DTS3"/>
<dbReference type="GO" id="GO:0004419">
    <property type="term" value="F:hydroxymethylglutaryl-CoA lyase activity"/>
    <property type="evidence" value="ECO:0007669"/>
    <property type="project" value="TreeGrafter"/>
</dbReference>
<keyword evidence="8" id="KW-0472">Membrane</keyword>
<keyword evidence="9 12" id="KW-0456">Lyase</keyword>
<dbReference type="STRING" id="1777140.AWB79_07543"/>
<evidence type="ECO:0000313" key="13">
    <source>
        <dbReference type="Proteomes" id="UP000054851"/>
    </source>
</evidence>
<dbReference type="PANTHER" id="PTHR42738">
    <property type="entry name" value="HYDROXYMETHYLGLUTARYL-COA LYASE"/>
    <property type="match status" value="1"/>
</dbReference>
<evidence type="ECO:0000256" key="11">
    <source>
        <dbReference type="SAM" id="MobiDB-lite"/>
    </source>
</evidence>
<dbReference type="SUPFAM" id="SSF51569">
    <property type="entry name" value="Aldolase"/>
    <property type="match status" value="1"/>
</dbReference>
<keyword evidence="6" id="KW-0479">Metal-binding</keyword>
<feature type="region of interest" description="Disordered" evidence="11">
    <location>
        <begin position="401"/>
        <end position="430"/>
    </location>
</feature>
<protein>
    <recommendedName>
        <fullName evidence="10">L-lactate permease</fullName>
    </recommendedName>
</protein>